<feature type="transmembrane region" description="Helical" evidence="2">
    <location>
        <begin position="52"/>
        <end position="74"/>
    </location>
</feature>
<organism evidence="3 4">
    <name type="scientific">Cymbomonas tetramitiformis</name>
    <dbReference type="NCBI Taxonomy" id="36881"/>
    <lineage>
        <taxon>Eukaryota</taxon>
        <taxon>Viridiplantae</taxon>
        <taxon>Chlorophyta</taxon>
        <taxon>Pyramimonadophyceae</taxon>
        <taxon>Pyramimonadales</taxon>
        <taxon>Pyramimonadaceae</taxon>
        <taxon>Cymbomonas</taxon>
    </lineage>
</organism>
<feature type="non-terminal residue" evidence="3">
    <location>
        <position position="935"/>
    </location>
</feature>
<feature type="region of interest" description="Disordered" evidence="1">
    <location>
        <begin position="532"/>
        <end position="652"/>
    </location>
</feature>
<dbReference type="Proteomes" id="UP001190700">
    <property type="component" value="Unassembled WGS sequence"/>
</dbReference>
<dbReference type="AlphaFoldDB" id="A0AAE0FZQ7"/>
<name>A0AAE0FZQ7_9CHLO</name>
<feature type="compositionally biased region" description="Gly residues" evidence="1">
    <location>
        <begin position="849"/>
        <end position="862"/>
    </location>
</feature>
<dbReference type="EMBL" id="LGRX02011403">
    <property type="protein sequence ID" value="KAK3269002.1"/>
    <property type="molecule type" value="Genomic_DNA"/>
</dbReference>
<keyword evidence="4" id="KW-1185">Reference proteome</keyword>
<feature type="compositionally biased region" description="Basic and acidic residues" evidence="1">
    <location>
        <begin position="289"/>
        <end position="301"/>
    </location>
</feature>
<evidence type="ECO:0000256" key="2">
    <source>
        <dbReference type="SAM" id="Phobius"/>
    </source>
</evidence>
<protein>
    <submittedName>
        <fullName evidence="3">Uncharacterized protein</fullName>
    </submittedName>
</protein>
<feature type="compositionally biased region" description="Low complexity" evidence="1">
    <location>
        <begin position="579"/>
        <end position="592"/>
    </location>
</feature>
<feature type="region of interest" description="Disordered" evidence="1">
    <location>
        <begin position="849"/>
        <end position="871"/>
    </location>
</feature>
<feature type="region of interest" description="Disordered" evidence="1">
    <location>
        <begin position="892"/>
        <end position="935"/>
    </location>
</feature>
<comment type="caution">
    <text evidence="3">The sequence shown here is derived from an EMBL/GenBank/DDBJ whole genome shotgun (WGS) entry which is preliminary data.</text>
</comment>
<feature type="region of interest" description="Disordered" evidence="1">
    <location>
        <begin position="464"/>
        <end position="496"/>
    </location>
</feature>
<feature type="compositionally biased region" description="Polar residues" evidence="1">
    <location>
        <begin position="634"/>
        <end position="652"/>
    </location>
</feature>
<proteinExistence type="predicted"/>
<evidence type="ECO:0000256" key="1">
    <source>
        <dbReference type="SAM" id="MobiDB-lite"/>
    </source>
</evidence>
<feature type="region of interest" description="Disordered" evidence="1">
    <location>
        <begin position="332"/>
        <end position="355"/>
    </location>
</feature>
<gene>
    <name evidence="3" type="ORF">CYMTET_22528</name>
</gene>
<accession>A0AAE0FZQ7</accession>
<reference evidence="3 4" key="1">
    <citation type="journal article" date="2015" name="Genome Biol. Evol.">
        <title>Comparative Genomics of a Bacterivorous Green Alga Reveals Evolutionary Causalities and Consequences of Phago-Mixotrophic Mode of Nutrition.</title>
        <authorList>
            <person name="Burns J.A."/>
            <person name="Paasch A."/>
            <person name="Narechania A."/>
            <person name="Kim E."/>
        </authorList>
    </citation>
    <scope>NUCLEOTIDE SEQUENCE [LARGE SCALE GENOMIC DNA]</scope>
    <source>
        <strain evidence="3 4">PLY_AMNH</strain>
    </source>
</reference>
<keyword evidence="2" id="KW-0812">Transmembrane</keyword>
<sequence length="935" mass="97969">MPGSNMAVVVAVTVATATLIDPPADVMAEPSCSAQVESIDGGQMTSLTVRDVLRSGVLLTIIGSILGVGTYLAACAMLQQLRERQALLTDLVAPRGTERFSFHKASVEVGTASKKRKTLTKLTFREVWTWGLFEEEKIVGITTVTKQYKQDIQRRLAHKVGAIQRELGGREAGSAAIGRDSFLPAATAGDEPGAPASGRAACHELMAEASAENAEPPPNFLPLPLLFRSTWAEGPMLETELCGEQGPPSMDILPEWYSSTPPPEEAPASLTEVSQRREDIASPVPIRQSMRDDGPSADKGGESSASPGASLVTTSNTGLAAVESGVHIRHTGGSDWIRPGPPQIGAPQAPARRGRLTRKAVQKAEDARCVTVREDARRVSAREDARGAGSHAGCDLPDRSDAQPVCEAVASEVGAAGAGAGGRGDRLQQRVASLLGAFRGRSISCASEQAAGSGAVLEANFASRRKKHRGGSLKRQHAEVAQRGAEAPESRGPAERYAQVPEDDKVLGRLLAAQLRRSSWARRSIETIPSVAPTLDDDMGVAKPRTTAPPATAHHEHCTDNGAASSTASVDSDVRLDARSSCASATARAPTRGVSSEAGHPATSGAKQHAESLHPLARQSPAHSFSPRDLPPLTRQTAPTSALPQNASSDCSSYHLGDGLRLTACAGTSLLANEVPEMATASLDPARMMRESAAGPARDGRAAYTAETPREPFSDSEIVELYGPGAETERGLGPQAHEEDAGHFLSMSKRLNVYLGYMGGSWAWWTPAPPAYAAPLSPPAEPTKVATAAPHVQGSCSTSSLAHTLLVHTPLAHTALAHRVQVGAIDARDQSDNGAWRAEVSSSAVVLDMGGGGATSRGGGSCNGEETGTSEAGKADHVLSLLAYAAKDQNLPLEMNPPLEDSSEYPGASLHDVCDTDDAEDQKLRAQSEKLRRGS</sequence>
<feature type="region of interest" description="Disordered" evidence="1">
    <location>
        <begin position="254"/>
        <end position="312"/>
    </location>
</feature>
<keyword evidence="2" id="KW-1133">Transmembrane helix</keyword>
<keyword evidence="2" id="KW-0472">Membrane</keyword>
<feature type="compositionally biased region" description="Basic and acidic residues" evidence="1">
    <location>
        <begin position="921"/>
        <end position="935"/>
    </location>
</feature>
<feature type="compositionally biased region" description="Basic residues" evidence="1">
    <location>
        <begin position="464"/>
        <end position="475"/>
    </location>
</feature>
<evidence type="ECO:0000313" key="3">
    <source>
        <dbReference type="EMBL" id="KAK3269002.1"/>
    </source>
</evidence>
<feature type="compositionally biased region" description="Basic and acidic residues" evidence="1">
    <location>
        <begin position="476"/>
        <end position="494"/>
    </location>
</feature>
<evidence type="ECO:0000313" key="4">
    <source>
        <dbReference type="Proteomes" id="UP001190700"/>
    </source>
</evidence>
<feature type="compositionally biased region" description="Polar residues" evidence="1">
    <location>
        <begin position="303"/>
        <end position="312"/>
    </location>
</feature>